<organism evidence="15 16">
    <name type="scientific">Tetraparma gracilis</name>
    <dbReference type="NCBI Taxonomy" id="2962635"/>
    <lineage>
        <taxon>Eukaryota</taxon>
        <taxon>Sar</taxon>
        <taxon>Stramenopiles</taxon>
        <taxon>Ochrophyta</taxon>
        <taxon>Bolidophyceae</taxon>
        <taxon>Parmales</taxon>
        <taxon>Triparmaceae</taxon>
        <taxon>Tetraparma</taxon>
    </lineage>
</organism>
<keyword evidence="9" id="KW-0496">Mitochondrion</keyword>
<evidence type="ECO:0000256" key="6">
    <source>
        <dbReference type="ARBA" id="ARBA00014849"/>
    </source>
</evidence>
<keyword evidence="7" id="KW-0963">Cytoplasm</keyword>
<evidence type="ECO:0000256" key="5">
    <source>
        <dbReference type="ARBA" id="ARBA00009880"/>
    </source>
</evidence>
<feature type="non-terminal residue" evidence="15">
    <location>
        <position position="120"/>
    </location>
</feature>
<sequence>MENLSLNGTAPSAAPSKSSSQFDFGSLESSADEDLGGGSSECSPEDMWFDSVVGALENCLMDDDFLAMQQDFCEGNCEVFDEGEEMKLCYTELFQQYTNMIEGFIEARLSKEVEDFSMDK</sequence>
<keyword evidence="8" id="KW-0969">Cilium</keyword>
<evidence type="ECO:0000256" key="10">
    <source>
        <dbReference type="ARBA" id="ARBA00023212"/>
    </source>
</evidence>
<comment type="caution">
    <text evidence="15">The sequence shown here is derived from an EMBL/GenBank/DDBJ whole genome shotgun (WGS) entry which is preliminary data.</text>
</comment>
<protein>
    <recommendedName>
        <fullName evidence="6">ADP-ribosylation factor-like protein 2-binding protein</fullName>
    </recommendedName>
</protein>
<evidence type="ECO:0000259" key="14">
    <source>
        <dbReference type="Pfam" id="PF11527"/>
    </source>
</evidence>
<keyword evidence="16" id="KW-1185">Reference proteome</keyword>
<keyword evidence="12" id="KW-0966">Cell projection</keyword>
<keyword evidence="10" id="KW-0206">Cytoskeleton</keyword>
<evidence type="ECO:0000256" key="2">
    <source>
        <dbReference type="ARBA" id="ARBA00004123"/>
    </source>
</evidence>
<accession>A0ABQ6MJR8</accession>
<proteinExistence type="inferred from homology"/>
<dbReference type="PANTHER" id="PTHR15487:SF4">
    <property type="entry name" value="ADP-RIBOSYLATION FACTOR-LIKE PROTEIN 2-BINDING PROTEIN"/>
    <property type="match status" value="1"/>
</dbReference>
<evidence type="ECO:0000256" key="11">
    <source>
        <dbReference type="ARBA" id="ARBA00023242"/>
    </source>
</evidence>
<dbReference type="PANTHER" id="PTHR15487">
    <property type="entry name" value="ADP-RIBOSYLATION FACTOR-LIKE PROTEIN 2-BINDING PROTEIN"/>
    <property type="match status" value="1"/>
</dbReference>
<evidence type="ECO:0000256" key="4">
    <source>
        <dbReference type="ARBA" id="ARBA00004569"/>
    </source>
</evidence>
<dbReference type="Proteomes" id="UP001165060">
    <property type="component" value="Unassembled WGS sequence"/>
</dbReference>
<evidence type="ECO:0000313" key="15">
    <source>
        <dbReference type="EMBL" id="GMI27176.1"/>
    </source>
</evidence>
<evidence type="ECO:0000313" key="16">
    <source>
        <dbReference type="Proteomes" id="UP001165060"/>
    </source>
</evidence>
<name>A0ABQ6MJR8_9STRA</name>
<dbReference type="Pfam" id="PF11527">
    <property type="entry name" value="ARL2_Bind_BART"/>
    <property type="match status" value="1"/>
</dbReference>
<evidence type="ECO:0000256" key="13">
    <source>
        <dbReference type="SAM" id="MobiDB-lite"/>
    </source>
</evidence>
<evidence type="ECO:0000256" key="8">
    <source>
        <dbReference type="ARBA" id="ARBA00023069"/>
    </source>
</evidence>
<feature type="region of interest" description="Disordered" evidence="13">
    <location>
        <begin position="1"/>
        <end position="43"/>
    </location>
</feature>
<feature type="domain" description="BART" evidence="14">
    <location>
        <begin position="49"/>
        <end position="119"/>
    </location>
</feature>
<keyword evidence="11" id="KW-0539">Nucleus</keyword>
<dbReference type="InterPro" id="IPR023379">
    <property type="entry name" value="BART_dom"/>
</dbReference>
<dbReference type="Gene3D" id="1.20.1520.10">
    <property type="entry name" value="ADP-ribosylation factor-like 2-binding protein, domain"/>
    <property type="match status" value="1"/>
</dbReference>
<evidence type="ECO:0000256" key="9">
    <source>
        <dbReference type="ARBA" id="ARBA00023128"/>
    </source>
</evidence>
<comment type="similarity">
    <text evidence="5">Belongs to the ARL2BP family.</text>
</comment>
<evidence type="ECO:0000256" key="3">
    <source>
        <dbReference type="ARBA" id="ARBA00004300"/>
    </source>
</evidence>
<feature type="compositionally biased region" description="Low complexity" evidence="13">
    <location>
        <begin position="10"/>
        <end position="20"/>
    </location>
</feature>
<gene>
    <name evidence="15" type="ORF">TeGR_g2640</name>
</gene>
<dbReference type="EMBL" id="BRYB01002889">
    <property type="protein sequence ID" value="GMI27176.1"/>
    <property type="molecule type" value="Genomic_DNA"/>
</dbReference>
<dbReference type="InterPro" id="IPR038849">
    <property type="entry name" value="ARL2BP"/>
</dbReference>
<evidence type="ECO:0000256" key="7">
    <source>
        <dbReference type="ARBA" id="ARBA00022490"/>
    </source>
</evidence>
<dbReference type="InterPro" id="IPR042541">
    <property type="entry name" value="BART_sf"/>
</dbReference>
<evidence type="ECO:0000256" key="1">
    <source>
        <dbReference type="ARBA" id="ARBA00004120"/>
    </source>
</evidence>
<reference evidence="15 16" key="1">
    <citation type="journal article" date="2023" name="Commun. Biol.">
        <title>Genome analysis of Parmales, the sister group of diatoms, reveals the evolutionary specialization of diatoms from phago-mixotrophs to photoautotrophs.</title>
        <authorList>
            <person name="Ban H."/>
            <person name="Sato S."/>
            <person name="Yoshikawa S."/>
            <person name="Yamada K."/>
            <person name="Nakamura Y."/>
            <person name="Ichinomiya M."/>
            <person name="Sato N."/>
            <person name="Blanc-Mathieu R."/>
            <person name="Endo H."/>
            <person name="Kuwata A."/>
            <person name="Ogata H."/>
        </authorList>
    </citation>
    <scope>NUCLEOTIDE SEQUENCE [LARGE SCALE GENOMIC DNA]</scope>
</reference>
<evidence type="ECO:0000256" key="12">
    <source>
        <dbReference type="ARBA" id="ARBA00023273"/>
    </source>
</evidence>
<comment type="subcellular location">
    <subcellularLocation>
        <location evidence="1">Cytoplasm</location>
        <location evidence="1">Cytoskeleton</location>
        <location evidence="1">Cilium basal body</location>
    </subcellularLocation>
    <subcellularLocation>
        <location evidence="3">Cytoplasm</location>
        <location evidence="3">Cytoskeleton</location>
        <location evidence="3">Microtubule organizing center</location>
        <location evidence="3">Centrosome</location>
    </subcellularLocation>
    <subcellularLocation>
        <location evidence="4">Mitochondrion intermembrane space</location>
    </subcellularLocation>
    <subcellularLocation>
        <location evidence="2">Nucleus</location>
    </subcellularLocation>
</comment>